<feature type="compositionally biased region" description="Basic residues" evidence="16">
    <location>
        <begin position="2207"/>
        <end position="2230"/>
    </location>
</feature>
<evidence type="ECO:0000256" key="6">
    <source>
        <dbReference type="ARBA" id="ARBA00022737"/>
    </source>
</evidence>
<dbReference type="InterPro" id="IPR047219">
    <property type="entry name" value="KMT2A_2B_SET"/>
</dbReference>
<feature type="compositionally biased region" description="Low complexity" evidence="16">
    <location>
        <begin position="144"/>
        <end position="171"/>
    </location>
</feature>
<dbReference type="PROSITE" id="PS51805">
    <property type="entry name" value="EPHD"/>
    <property type="match status" value="1"/>
</dbReference>
<dbReference type="SMART" id="SM00541">
    <property type="entry name" value="FYRN"/>
    <property type="match status" value="1"/>
</dbReference>
<dbReference type="GO" id="GO:0008270">
    <property type="term" value="F:zinc ion binding"/>
    <property type="evidence" value="ECO:0007669"/>
    <property type="project" value="UniProtKB-KW"/>
</dbReference>
<feature type="region of interest" description="Disordered" evidence="16">
    <location>
        <begin position="1079"/>
        <end position="1122"/>
    </location>
</feature>
<dbReference type="Gene3D" id="3.30.160.360">
    <property type="match status" value="2"/>
</dbReference>
<dbReference type="CDD" id="cd15506">
    <property type="entry name" value="PHD1_KMT2A_like"/>
    <property type="match status" value="1"/>
</dbReference>
<sequence length="3440" mass="390050">MARSKARQRRSARFSSSKNEKPDEKIEQNEERMCHGKTSNLTDFPEPKHSTEKSDNLMFLSPKQYDAIFGESGESTSNANETSTSNTSKQADCPPKEKNLEPEQNMVIHQTRRKTQNDKAREQEAVTPVGVNDDEIRLHKVKSTSKSPLPSPSSLSPSTSKPYPSKMSKPSLRSKIEFHHETKGKIAPILLKRRDDPRSNNIMRYPRMKVRGSNSESAEIYDIQPTTVEKQLEEETSANDKIKTLVDTYALFKQMKSQKKLLENTDSPQSGATNLVKSISPTKEKINEGFKKEADEPIVKRIGKGVNKRYLVGLQRLRGIDTTKTKKNLVDLKEIKNEKDIPAKVITSGSTSIRVEGVTKKRRGRPPKKQHNIETSELELNPPEAPCIVEVKEHIKLEQNMELEHSNIEEVEKTVTKKRKGRPPRKKHNTFEISNLLENHLPETTHIAEEKEQIKDPEQPSTAEEEKTVTRKRKGRPPRKSRPDRKTTEEVKDHCFVTEKEALNEEGTSNNEKNELKDITSDLSTQTPTELIEQQEKTHEAEEQAETNKKLDPISHKQTEPTGQEAEQIDSLPAEEQLDTNTQPKSIGMQIQQDIPEILPTQNNEDCPLSSESEKEVHNNLLVTENESLNDVKDPEVNEIVQSSKDITQLLNEEEEGKEQNQNSKDIVQPNEDETNTIDCIRPLCLKDKLNIIDQNSRDSTPSPLIIKDEVKELEQEERILETPIIELTDKKLEETLNNEPVESDIDKVGNYEINDPGDQTSDNSGINNEIVESNEKETEIVTAKEECDETKKTPTKPSTRSKRNVNYRNSLNSRIDKTDSNNPYKKTYISSGGCASRSETSISTDSPKDNTEMTPHKPKTETIKSNLSERMSSEIPLEPKNEEFPEKNENFPCESSTAIGVDESQTEENRTELEDGSSPKYSSRRRKQKVNYRESLNPDIDKTDTSNPYKKTYLKEETCERSSSTSSSNSSVGEMKRTLVSKKNIVAKNLLQKAHNMKMKKKQKVSPIKIKLTPDIVPTSRPRRQTKSTLNKSDFVYEIKPSVKRKHAEIVKDKEYVETALDKTDTSNITDIPFGIDESVKESPLQSATEPTEEELQPHSEDITTESTAQGEDPSCSPPVRKKARIKLASDYVSPSPIKKKVKIKNCSPEKQHTLQPATFDELEGLPSLSSSNLLAKKKEQERERSFKELTELYNEISQGDDIDMAAETSTPLKPPSETIPQLSDKTESLQELTIDSTNVSVEKSLEEQDSKPGTPDYRINPIKLKVVKIHGEVKFVNFKNQLVTFCGVCVNCTRNEDCGKCRHCRNSVYVKTSVVLPCWLKRCLNPIIGKKFEIKKKERYIEPKISKSKENYLLQTTQQKKAEKKTEKKAEKKINEEKSSKIKEKTPEKVELSVISDNTQIKAHKGDPNEPLQFKVAVKKNKDDQFRADFTSPSGRSNVFTGMSPVKPKLRSSMNELMKKSAEITSKKLQRVEYSTEHLVKLPWPNDSNEDAAWVSGHHLCMTNHTGAFIPSLCFLCGSAGEEKMVTCNSCCEMFHTYCLDFEPIDWKEWNCDRCKRCKVCGYKENLLMCDTCHDCYHAECLGPFYQRDTEGAEESWVCGKCVKCKKCNRRTAGKLKTSRWMYGFTMCEQCGKNWKRRNYCPVCEVLYQEDDDSLKMMFCSQCERWIHMECEGITNDDYEILADLPDSIPYICKLCSKLDKHDTQWYKEVREELNSGFLKVYYDLISHRDFKQIKKNLSISVNPSHIQCLEEFDGIFKSIEDRKFASVEDFHQASSSAVTKIQDYLQTGVILDISIGYIPDAKTLLPLYQKSLKTIFSWYIPQELKTEKKKSQLPCSEKSNTEKNGKTNEEDEETISLADEEALRLDHMYLAETPHENEADGGEEKDNMDISMDSVVESVEQLPVAKKDGRRCLFCGVVGDQHQNSAGRLLYAGLDEWVHINCALWSAEVYEDDAGRLKNVHEALKRGNKLKCEHCTCYGASIGCCVLKCSRSYHFICAKKTDAVFQDDKKMYCPVHASKANKTLILDDEEFAVTRRVLVDLARFKSMKRINRGVNPKSVTVLCGNHQLSSLGCLSEKSDSKHYLMPIGYRITRVYWSTKNPRTKCRYMCEIQTKGVQQEEKQKEEAKKPDLESLTYCHNKEDWNTLLEKTECLCDLKKLESGSVKRKLYPEQCEDCLRNRKYVFNPNHKEISKIVNGLLKALKRKQKEQNHRKKHVTKKQKPKKAVSKKKESSKILSTGVVSKNIEISTSQRKIQPQKATSQVSSNDALAVTKIKSTSVNLSTTATTTFSSKSQFQQNTPPSSSVLSTYKPSHTTLSISPTKAGNISHDIAQSDKVNNNFKKPFHTPPRKNFINSSIPDFHIEQSTLHKFSSAVENNFTHQERATFSSFPIANKVSIHPKTNQIITSKSSPVKLNQQLQASNPLPQYSLVPSHMMSLPNGIVPVSNYTFITPKLSPVKLIPVSPVKSNVDQKVNPLKILSQSGETSPPRKAHQLIMPKPTSFNQPNFHNVFKPVNVLMPVQFQQPEISQKPVISKDFKKELLLIQVKEYLRKNPDAVKYSTVPPPDQTPVIHLSNGPVNPQNQLAFRAMLPEHLWNDLIDAGIAKHEIEKIVIDSTKARQPNLATNKVEVNETINNIKSLNSSIKALQQIKMNIFTQGQQNQTLNQQDTHSIPQNINKSEILNQKNLQLLPNPLSASSLQPSGSTQVTSQQIIPSMFQPDQSTAPQQHNPAQNQISTQPQQSIFQYHYQPDRPKQVVSCFTKQKVFPSSQINKVQPKKAVVLSKTNQNVCSTQILDPFLSRQLTETVEQLVQPNSNQAISQMVSNHKTSQLLTQGTLLYNTQVVHQQNKAELQQRSAFSKSLTVKQQTSKQNRHNSLIVPRDNKTAPSVTEPSSKKFIQTLYNNLVSHSALTHGTSVVTLPANLKNKQLSVLPNHPSANNYLTTSSNLYAQKMQSYLSGSAPPIMTTHLPQTLPAAKMFTSTAPISSPDVSISPNFPPPTSLPTTVHSSTSFSPSPKKKTKRIKLPSLSEDEASPKKISSDSHRHKPPSTKPIKPTKLSKQTQQQVYETCLGNEVDLNIVGDEFVENHLEGGDDYVEEVVMDEKKSKTGGGRQRRNYVQMLKEFLLEEDRKQREDAELGGLLFVISNDDGWRCESASLQEIWKTLLRQINEGRTDQNIPALPFDLNDAYEMFGLSKDFITYLMEQLPGGHKCRSYKFQHHLPSINDDEDQNLPENPSGCARSEIAVKTAEKDMFAWLSSTYRLPPKQEDDVQPEDDLLSGGQDLPTAMKYRFLKNTAKDHVGVYRSPIQGRGLFCKKTIESGDMIIEYSGEKIRSVLTDKREDYYERKGLGCYMFRIDSMDVVDATMCGNAARFINHSCDPNCFSRIINVDGSKKIIIFATRRINVGEELTYDYKFAQEDDKLPCYCGSKKCRKYLN</sequence>
<feature type="region of interest" description="Disordered" evidence="16">
    <location>
        <begin position="1"/>
        <end position="180"/>
    </location>
</feature>
<organism evidence="22 23">
    <name type="scientific">Clytia hemisphaerica</name>
    <dbReference type="NCBI Taxonomy" id="252671"/>
    <lineage>
        <taxon>Eukaryota</taxon>
        <taxon>Metazoa</taxon>
        <taxon>Cnidaria</taxon>
        <taxon>Hydrozoa</taxon>
        <taxon>Hydroidolina</taxon>
        <taxon>Leptothecata</taxon>
        <taxon>Obeliida</taxon>
        <taxon>Clytiidae</taxon>
        <taxon>Clytia</taxon>
    </lineage>
</organism>
<keyword evidence="12" id="KW-0238">DNA-binding</keyword>
<keyword evidence="13" id="KW-0804">Transcription</keyword>
<evidence type="ECO:0000259" key="18">
    <source>
        <dbReference type="PROSITE" id="PS50280"/>
    </source>
</evidence>
<keyword evidence="5" id="KW-0479">Metal-binding</keyword>
<feature type="compositionally biased region" description="Basic residues" evidence="16">
    <location>
        <begin position="416"/>
        <end position="428"/>
    </location>
</feature>
<protein>
    <recommendedName>
        <fullName evidence="24">[Histone H3]-lysine(4) N-trimethyltransferase</fullName>
    </recommendedName>
</protein>
<evidence type="ECO:0000256" key="10">
    <source>
        <dbReference type="ARBA" id="ARBA00023015"/>
    </source>
</evidence>
<feature type="domain" description="PHD-type" evidence="17">
    <location>
        <begin position="1640"/>
        <end position="1701"/>
    </location>
</feature>
<dbReference type="PROSITE" id="PS51542">
    <property type="entry name" value="FYRN"/>
    <property type="match status" value="1"/>
</dbReference>
<dbReference type="SMART" id="SM00249">
    <property type="entry name" value="PHD"/>
    <property type="match status" value="4"/>
</dbReference>
<feature type="region of interest" description="Disordered" evidence="16">
    <location>
        <begin position="1833"/>
        <end position="1856"/>
    </location>
</feature>
<feature type="domain" description="PHD-type" evidence="17">
    <location>
        <begin position="1557"/>
        <end position="1607"/>
    </location>
</feature>
<evidence type="ECO:0000256" key="4">
    <source>
        <dbReference type="ARBA" id="ARBA00022691"/>
    </source>
</evidence>
<feature type="domain" description="PHD-type" evidence="17">
    <location>
        <begin position="1513"/>
        <end position="1560"/>
    </location>
</feature>
<dbReference type="FunFam" id="3.30.40.10:FF:000002">
    <property type="entry name" value="Histone-lysine N-methyltransferase"/>
    <property type="match status" value="1"/>
</dbReference>
<dbReference type="GO" id="GO:0045893">
    <property type="term" value="P:positive regulation of DNA-templated transcription"/>
    <property type="evidence" value="ECO:0007669"/>
    <property type="project" value="TreeGrafter"/>
</dbReference>
<dbReference type="InterPro" id="IPR003889">
    <property type="entry name" value="FYrich_C"/>
</dbReference>
<keyword evidence="23" id="KW-1185">Reference proteome</keyword>
<dbReference type="InterPro" id="IPR001214">
    <property type="entry name" value="SET_dom"/>
</dbReference>
<feature type="region of interest" description="Disordered" evidence="16">
    <location>
        <begin position="997"/>
        <end position="1033"/>
    </location>
</feature>
<dbReference type="GO" id="GO:0003677">
    <property type="term" value="F:DNA binding"/>
    <property type="evidence" value="ECO:0007669"/>
    <property type="project" value="UniProtKB-KW"/>
</dbReference>
<feature type="compositionally biased region" description="Basic and acidic residues" evidence="16">
    <location>
        <begin position="1842"/>
        <end position="1851"/>
    </location>
</feature>
<dbReference type="InterPro" id="IPR003888">
    <property type="entry name" value="FYrich_N"/>
</dbReference>
<dbReference type="GO" id="GO:0032259">
    <property type="term" value="P:methylation"/>
    <property type="evidence" value="ECO:0007669"/>
    <property type="project" value="UniProtKB-KW"/>
</dbReference>
<dbReference type="PROSITE" id="PS50280">
    <property type="entry name" value="SET"/>
    <property type="match status" value="1"/>
</dbReference>
<dbReference type="SMART" id="SM00317">
    <property type="entry name" value="SET"/>
    <property type="match status" value="1"/>
</dbReference>
<evidence type="ECO:0000259" key="20">
    <source>
        <dbReference type="PROSITE" id="PS51058"/>
    </source>
</evidence>
<dbReference type="Gene3D" id="2.170.270.10">
    <property type="entry name" value="SET domain"/>
    <property type="match status" value="1"/>
</dbReference>
<evidence type="ECO:0000256" key="12">
    <source>
        <dbReference type="ARBA" id="ARBA00023125"/>
    </source>
</evidence>
<dbReference type="SUPFAM" id="SSF82199">
    <property type="entry name" value="SET domain"/>
    <property type="match status" value="1"/>
</dbReference>
<dbReference type="Pfam" id="PF00628">
    <property type="entry name" value="PHD"/>
    <property type="match status" value="2"/>
</dbReference>
<evidence type="ECO:0000256" key="8">
    <source>
        <dbReference type="ARBA" id="ARBA00022833"/>
    </source>
</evidence>
<keyword evidence="8" id="KW-0862">Zinc</keyword>
<feature type="compositionally biased region" description="Low complexity" evidence="16">
    <location>
        <begin position="3054"/>
        <end position="3063"/>
    </location>
</feature>
<evidence type="ECO:0000256" key="15">
    <source>
        <dbReference type="PROSITE-ProRule" id="PRU00509"/>
    </source>
</evidence>
<evidence type="ECO:0000313" key="23">
    <source>
        <dbReference type="Proteomes" id="UP000594262"/>
    </source>
</evidence>
<feature type="compositionally biased region" description="Basic and acidic residues" evidence="16">
    <location>
        <begin position="440"/>
        <end position="469"/>
    </location>
</feature>
<dbReference type="InterPro" id="IPR034732">
    <property type="entry name" value="EPHD"/>
</dbReference>
<evidence type="ECO:0000256" key="16">
    <source>
        <dbReference type="SAM" id="MobiDB-lite"/>
    </source>
</evidence>
<comment type="subcellular location">
    <subcellularLocation>
        <location evidence="1">Nucleus</location>
    </subcellularLocation>
</comment>
<evidence type="ECO:0000256" key="14">
    <source>
        <dbReference type="ARBA" id="ARBA00023242"/>
    </source>
</evidence>
<evidence type="ECO:0000256" key="1">
    <source>
        <dbReference type="ARBA" id="ARBA00004123"/>
    </source>
</evidence>
<dbReference type="PROSITE" id="PS51543">
    <property type="entry name" value="FYRC"/>
    <property type="match status" value="1"/>
</dbReference>
<dbReference type="InterPro" id="IPR011011">
    <property type="entry name" value="Znf_FYVE_PHD"/>
</dbReference>
<dbReference type="PANTHER" id="PTHR45838:SF4">
    <property type="entry name" value="HISTONE-LYSINE N-METHYLTRANSFERASE TRITHORAX"/>
    <property type="match status" value="1"/>
</dbReference>
<feature type="compositionally biased region" description="Basic and acidic residues" evidence="16">
    <location>
        <begin position="115"/>
        <end position="124"/>
    </location>
</feature>
<dbReference type="PROSITE" id="PS50868">
    <property type="entry name" value="POST_SET"/>
    <property type="match status" value="1"/>
</dbReference>
<keyword evidence="11" id="KW-0103">Bromodomain</keyword>
<keyword evidence="10" id="KW-0805">Transcription regulation</keyword>
<feature type="compositionally biased region" description="Basic and acidic residues" evidence="16">
    <location>
        <begin position="847"/>
        <end position="863"/>
    </location>
</feature>
<dbReference type="SMART" id="SM00508">
    <property type="entry name" value="PostSET"/>
    <property type="match status" value="1"/>
</dbReference>
<feature type="region of interest" description="Disordered" evidence="16">
    <location>
        <begin position="1358"/>
        <end position="1384"/>
    </location>
</feature>
<feature type="compositionally biased region" description="Basic and acidic residues" evidence="16">
    <location>
        <begin position="534"/>
        <end position="559"/>
    </location>
</feature>
<feature type="compositionally biased region" description="Basic and acidic residues" evidence="16">
    <location>
        <begin position="3036"/>
        <end position="3045"/>
    </location>
</feature>
<evidence type="ECO:0000256" key="9">
    <source>
        <dbReference type="ARBA" id="ARBA00022853"/>
    </source>
</evidence>
<dbReference type="InterPro" id="IPR001965">
    <property type="entry name" value="Znf_PHD"/>
</dbReference>
<evidence type="ECO:0000256" key="11">
    <source>
        <dbReference type="ARBA" id="ARBA00023117"/>
    </source>
</evidence>
<evidence type="ECO:0000256" key="13">
    <source>
        <dbReference type="ARBA" id="ARBA00023163"/>
    </source>
</evidence>
<feature type="compositionally biased region" description="Basic and acidic residues" evidence="16">
    <location>
        <begin position="484"/>
        <end position="503"/>
    </location>
</feature>
<keyword evidence="7 15" id="KW-0863">Zinc-finger</keyword>
<dbReference type="CDD" id="cd19170">
    <property type="entry name" value="SET_KMT2A_2B"/>
    <property type="match status" value="1"/>
</dbReference>
<evidence type="ECO:0000259" key="21">
    <source>
        <dbReference type="PROSITE" id="PS51805"/>
    </source>
</evidence>
<dbReference type="OrthoDB" id="308383at2759"/>
<evidence type="ECO:0000256" key="7">
    <source>
        <dbReference type="ARBA" id="ARBA00022771"/>
    </source>
</evidence>
<dbReference type="Pfam" id="PF00856">
    <property type="entry name" value="SET"/>
    <property type="match status" value="1"/>
</dbReference>
<feature type="region of interest" description="Disordered" evidence="16">
    <location>
        <begin position="2867"/>
        <end position="2894"/>
    </location>
</feature>
<dbReference type="InterPro" id="IPR003616">
    <property type="entry name" value="Post-SET_dom"/>
</dbReference>
<dbReference type="InterPro" id="IPR046341">
    <property type="entry name" value="SET_dom_sf"/>
</dbReference>
<dbReference type="Proteomes" id="UP000594262">
    <property type="component" value="Unplaced"/>
</dbReference>
<feature type="domain" description="CXXC-type" evidence="20">
    <location>
        <begin position="1279"/>
        <end position="1326"/>
    </location>
</feature>
<feature type="compositionally biased region" description="Polar residues" evidence="16">
    <location>
        <begin position="758"/>
        <end position="772"/>
    </location>
</feature>
<feature type="compositionally biased region" description="Low complexity" evidence="16">
    <location>
        <begin position="70"/>
        <end position="88"/>
    </location>
</feature>
<keyword evidence="3" id="KW-0808">Transferase</keyword>
<keyword evidence="4" id="KW-0949">S-adenosyl-L-methionine</keyword>
<evidence type="ECO:0000256" key="3">
    <source>
        <dbReference type="ARBA" id="ARBA00022679"/>
    </source>
</evidence>
<feature type="compositionally biased region" description="Basic and acidic residues" evidence="16">
    <location>
        <begin position="45"/>
        <end position="55"/>
    </location>
</feature>
<keyword evidence="6" id="KW-0677">Repeat</keyword>
<feature type="compositionally biased region" description="Basic and acidic residues" evidence="16">
    <location>
        <begin position="18"/>
        <end position="34"/>
    </location>
</feature>
<evidence type="ECO:0000256" key="2">
    <source>
        <dbReference type="ARBA" id="ARBA00022603"/>
    </source>
</evidence>
<feature type="region of interest" description="Disordered" evidence="16">
    <location>
        <begin position="2207"/>
        <end position="2236"/>
    </location>
</feature>
<keyword evidence="9" id="KW-0156">Chromatin regulator</keyword>
<feature type="compositionally biased region" description="Basic and acidic residues" evidence="16">
    <location>
        <begin position="1362"/>
        <end position="1384"/>
    </location>
</feature>
<evidence type="ECO:0000256" key="5">
    <source>
        <dbReference type="ARBA" id="ARBA00022723"/>
    </source>
</evidence>
<reference evidence="22" key="1">
    <citation type="submission" date="2021-01" db="UniProtKB">
        <authorList>
            <consortium name="EnsemblMetazoa"/>
        </authorList>
    </citation>
    <scope>IDENTIFICATION</scope>
</reference>
<feature type="domain" description="Post-SET" evidence="19">
    <location>
        <begin position="3424"/>
        <end position="3440"/>
    </location>
</feature>
<feature type="region of interest" description="Disordered" evidence="16">
    <location>
        <begin position="1208"/>
        <end position="1228"/>
    </location>
</feature>
<dbReference type="InterPro" id="IPR019787">
    <property type="entry name" value="Znf_PHD-finger"/>
</dbReference>
<keyword evidence="14" id="KW-0539">Nucleus</keyword>
<feature type="domain" description="SET" evidence="18">
    <location>
        <begin position="3302"/>
        <end position="3418"/>
    </location>
</feature>
<feature type="compositionally biased region" description="Polar residues" evidence="16">
    <location>
        <begin position="821"/>
        <end position="831"/>
    </location>
</feature>
<feature type="compositionally biased region" description="Basic and acidic residues" evidence="16">
    <location>
        <begin position="878"/>
        <end position="890"/>
    </location>
</feature>
<feature type="region of interest" description="Disordered" evidence="16">
    <location>
        <begin position="748"/>
        <end position="977"/>
    </location>
</feature>
<dbReference type="CDD" id="cd15508">
    <property type="entry name" value="PHD3_KMT2A_like"/>
    <property type="match status" value="1"/>
</dbReference>
<evidence type="ECO:0000259" key="17">
    <source>
        <dbReference type="PROSITE" id="PS50016"/>
    </source>
</evidence>
<evidence type="ECO:0000313" key="22">
    <source>
        <dbReference type="EnsemblMetazoa" id="CLYHEMP006032.1"/>
    </source>
</evidence>
<evidence type="ECO:0008006" key="24">
    <source>
        <dbReference type="Google" id="ProtNLM"/>
    </source>
</evidence>
<dbReference type="Pfam" id="PF05965">
    <property type="entry name" value="FYRC"/>
    <property type="match status" value="1"/>
</dbReference>
<feature type="domain" description="PHD-type" evidence="21">
    <location>
        <begin position="1912"/>
        <end position="2020"/>
    </location>
</feature>
<proteinExistence type="predicted"/>
<feature type="region of interest" description="Disordered" evidence="16">
    <location>
        <begin position="653"/>
        <end position="674"/>
    </location>
</feature>
<dbReference type="InterPro" id="IPR002857">
    <property type="entry name" value="Znf_CXXC"/>
</dbReference>
<dbReference type="SMART" id="SM00542">
    <property type="entry name" value="FYRC"/>
    <property type="match status" value="1"/>
</dbReference>
<feature type="region of interest" description="Disordered" evidence="16">
    <location>
        <begin position="2989"/>
        <end position="3067"/>
    </location>
</feature>
<feature type="compositionally biased region" description="Basic residues" evidence="16">
    <location>
        <begin position="470"/>
        <end position="483"/>
    </location>
</feature>
<dbReference type="PROSITE" id="PS50016">
    <property type="entry name" value="ZF_PHD_2"/>
    <property type="match status" value="3"/>
</dbReference>
<dbReference type="GO" id="GO:0035097">
    <property type="term" value="C:histone methyltransferase complex"/>
    <property type="evidence" value="ECO:0007669"/>
    <property type="project" value="TreeGrafter"/>
</dbReference>
<dbReference type="InterPro" id="IPR013083">
    <property type="entry name" value="Znf_RING/FYVE/PHD"/>
</dbReference>
<feature type="compositionally biased region" description="Basic residues" evidence="16">
    <location>
        <begin position="1"/>
        <end position="12"/>
    </location>
</feature>
<feature type="compositionally biased region" description="Basic and acidic residues" evidence="16">
    <location>
        <begin position="774"/>
        <end position="793"/>
    </location>
</feature>
<dbReference type="PROSITE" id="PS51058">
    <property type="entry name" value="ZF_CXXC"/>
    <property type="match status" value="1"/>
</dbReference>
<dbReference type="PANTHER" id="PTHR45838">
    <property type="entry name" value="HISTONE-LYSINE-N-METHYLTRANSFERASE 2 KMT2 FAMILY MEMBER"/>
    <property type="match status" value="1"/>
</dbReference>
<dbReference type="FunFam" id="2.170.270.10:FF:000004">
    <property type="entry name" value="Histone-lysine N-methyltransferase"/>
    <property type="match status" value="1"/>
</dbReference>
<accession>A0A7M5UUG8</accession>
<keyword evidence="2" id="KW-0489">Methyltransferase</keyword>
<dbReference type="EnsemblMetazoa" id="CLYHEMT006032.1">
    <property type="protein sequence ID" value="CLYHEMP006032.1"/>
    <property type="gene ID" value="CLYHEMG006032"/>
</dbReference>
<evidence type="ECO:0000259" key="19">
    <source>
        <dbReference type="PROSITE" id="PS50868"/>
    </source>
</evidence>
<feature type="compositionally biased region" description="Low complexity" evidence="16">
    <location>
        <begin position="3006"/>
        <end position="3018"/>
    </location>
</feature>
<dbReference type="GO" id="GO:0042800">
    <property type="term" value="F:histone H3K4 methyltransferase activity"/>
    <property type="evidence" value="ECO:0007669"/>
    <property type="project" value="TreeGrafter"/>
</dbReference>
<dbReference type="Gene3D" id="3.30.40.10">
    <property type="entry name" value="Zinc/RING finger domain, C3HC4 (zinc finger)"/>
    <property type="match status" value="4"/>
</dbReference>
<name>A0A7M5UUG8_9CNID</name>
<dbReference type="Pfam" id="PF13771">
    <property type="entry name" value="zf-HC5HC2H"/>
    <property type="match status" value="1"/>
</dbReference>
<feature type="region of interest" description="Disordered" evidence="16">
    <location>
        <begin position="408"/>
        <end position="583"/>
    </location>
</feature>
<dbReference type="Pfam" id="PF05964">
    <property type="entry name" value="FYRN"/>
    <property type="match status" value="1"/>
</dbReference>
<feature type="compositionally biased region" description="Low complexity" evidence="16">
    <location>
        <begin position="963"/>
        <end position="972"/>
    </location>
</feature>
<dbReference type="SUPFAM" id="SSF57903">
    <property type="entry name" value="FYVE/PHD zinc finger"/>
    <property type="match status" value="3"/>
</dbReference>